<protein>
    <submittedName>
        <fullName evidence="1">Uncharacterized protein</fullName>
    </submittedName>
</protein>
<dbReference type="AlphaFoldDB" id="A0AAD5WJB6"/>
<sequence length="57" mass="6628">MQNVSQPPRMTLFFGRHRAVFSKRPLGGHCAECYKRLTGKQLPKMLEAIPHKNIYED</sequence>
<dbReference type="EMBL" id="JAHQIW010007172">
    <property type="protein sequence ID" value="KAJ1372694.1"/>
    <property type="molecule type" value="Genomic_DNA"/>
</dbReference>
<evidence type="ECO:0000313" key="2">
    <source>
        <dbReference type="Proteomes" id="UP001196413"/>
    </source>
</evidence>
<dbReference type="Proteomes" id="UP001196413">
    <property type="component" value="Unassembled WGS sequence"/>
</dbReference>
<accession>A0AAD5WJB6</accession>
<proteinExistence type="predicted"/>
<reference evidence="1" key="1">
    <citation type="submission" date="2021-06" db="EMBL/GenBank/DDBJ databases">
        <title>Parelaphostrongylus tenuis whole genome reference sequence.</title>
        <authorList>
            <person name="Garwood T.J."/>
            <person name="Larsen P.A."/>
            <person name="Fountain-Jones N.M."/>
            <person name="Garbe J.R."/>
            <person name="Macchietto M.G."/>
            <person name="Kania S.A."/>
            <person name="Gerhold R.W."/>
            <person name="Richards J.E."/>
            <person name="Wolf T.M."/>
        </authorList>
    </citation>
    <scope>NUCLEOTIDE SEQUENCE</scope>
    <source>
        <strain evidence="1">MNPRO001-30</strain>
        <tissue evidence="1">Meninges</tissue>
    </source>
</reference>
<keyword evidence="2" id="KW-1185">Reference proteome</keyword>
<name>A0AAD5WJB6_PARTN</name>
<comment type="caution">
    <text evidence="1">The sequence shown here is derived from an EMBL/GenBank/DDBJ whole genome shotgun (WGS) entry which is preliminary data.</text>
</comment>
<gene>
    <name evidence="1" type="ORF">KIN20_034911</name>
</gene>
<evidence type="ECO:0000313" key="1">
    <source>
        <dbReference type="EMBL" id="KAJ1372694.1"/>
    </source>
</evidence>
<organism evidence="1 2">
    <name type="scientific">Parelaphostrongylus tenuis</name>
    <name type="common">Meningeal worm</name>
    <dbReference type="NCBI Taxonomy" id="148309"/>
    <lineage>
        <taxon>Eukaryota</taxon>
        <taxon>Metazoa</taxon>
        <taxon>Ecdysozoa</taxon>
        <taxon>Nematoda</taxon>
        <taxon>Chromadorea</taxon>
        <taxon>Rhabditida</taxon>
        <taxon>Rhabditina</taxon>
        <taxon>Rhabditomorpha</taxon>
        <taxon>Strongyloidea</taxon>
        <taxon>Metastrongylidae</taxon>
        <taxon>Parelaphostrongylus</taxon>
    </lineage>
</organism>